<keyword evidence="1" id="KW-0812">Transmembrane</keyword>
<reference evidence="2 3" key="1">
    <citation type="submission" date="2020-08" db="EMBL/GenBank/DDBJ databases">
        <title>Sequencing the genomes of 1000 actinobacteria strains.</title>
        <authorList>
            <person name="Klenk H.-P."/>
        </authorList>
    </citation>
    <scope>NUCLEOTIDE SEQUENCE [LARGE SCALE GENOMIC DNA]</scope>
    <source>
        <strain evidence="2 3">DSM 45784</strain>
    </source>
</reference>
<organism evidence="2 3">
    <name type="scientific">Sphaerisporangium siamense</name>
    <dbReference type="NCBI Taxonomy" id="795645"/>
    <lineage>
        <taxon>Bacteria</taxon>
        <taxon>Bacillati</taxon>
        <taxon>Actinomycetota</taxon>
        <taxon>Actinomycetes</taxon>
        <taxon>Streptosporangiales</taxon>
        <taxon>Streptosporangiaceae</taxon>
        <taxon>Sphaerisporangium</taxon>
    </lineage>
</organism>
<comment type="caution">
    <text evidence="2">The sequence shown here is derived from an EMBL/GenBank/DDBJ whole genome shotgun (WGS) entry which is preliminary data.</text>
</comment>
<dbReference type="AlphaFoldDB" id="A0A7W7D9L6"/>
<name>A0A7W7D9L6_9ACTN</name>
<dbReference type="Proteomes" id="UP000542210">
    <property type="component" value="Unassembled WGS sequence"/>
</dbReference>
<gene>
    <name evidence="2" type="ORF">BJ982_003489</name>
</gene>
<proteinExistence type="predicted"/>
<accession>A0A7W7D9L6</accession>
<evidence type="ECO:0000256" key="1">
    <source>
        <dbReference type="SAM" id="Phobius"/>
    </source>
</evidence>
<dbReference type="EMBL" id="JACHND010000001">
    <property type="protein sequence ID" value="MBB4701945.1"/>
    <property type="molecule type" value="Genomic_DNA"/>
</dbReference>
<evidence type="ECO:0000313" key="3">
    <source>
        <dbReference type="Proteomes" id="UP000542210"/>
    </source>
</evidence>
<protein>
    <submittedName>
        <fullName evidence="2">Uncharacterized protein</fullName>
    </submittedName>
</protein>
<keyword evidence="1" id="KW-1133">Transmembrane helix</keyword>
<evidence type="ECO:0000313" key="2">
    <source>
        <dbReference type="EMBL" id="MBB4701945.1"/>
    </source>
</evidence>
<feature type="transmembrane region" description="Helical" evidence="1">
    <location>
        <begin position="12"/>
        <end position="33"/>
    </location>
</feature>
<sequence>MSNGKALRAWAIALHVIAIAGGVYLGVLFFGLATGTG</sequence>
<keyword evidence="1" id="KW-0472">Membrane</keyword>
<keyword evidence="3" id="KW-1185">Reference proteome</keyword>